<reference evidence="3" key="1">
    <citation type="journal article" date="2014" name="Int. J. Syst. Evol. Microbiol.">
        <title>Complete genome sequence of Corynebacterium casei LMG S-19264T (=DSM 44701T), isolated from a smear-ripened cheese.</title>
        <authorList>
            <consortium name="US DOE Joint Genome Institute (JGI-PGF)"/>
            <person name="Walter F."/>
            <person name="Albersmeier A."/>
            <person name="Kalinowski J."/>
            <person name="Ruckert C."/>
        </authorList>
    </citation>
    <scope>NUCLEOTIDE SEQUENCE</scope>
    <source>
        <strain evidence="3">JCM 30804</strain>
    </source>
</reference>
<dbReference type="GO" id="GO:0016020">
    <property type="term" value="C:membrane"/>
    <property type="evidence" value="ECO:0007669"/>
    <property type="project" value="InterPro"/>
</dbReference>
<comment type="similarity">
    <text evidence="1">Belongs to the MlaA family.</text>
</comment>
<evidence type="ECO:0000313" key="4">
    <source>
        <dbReference type="Proteomes" id="UP000613743"/>
    </source>
</evidence>
<keyword evidence="2" id="KW-0732">Signal</keyword>
<protein>
    <submittedName>
        <fullName evidence="3">ABC transporter</fullName>
    </submittedName>
</protein>
<reference evidence="3" key="2">
    <citation type="submission" date="2020-09" db="EMBL/GenBank/DDBJ databases">
        <authorList>
            <person name="Sun Q."/>
            <person name="Ohkuma M."/>
        </authorList>
    </citation>
    <scope>NUCLEOTIDE SEQUENCE</scope>
    <source>
        <strain evidence="3">JCM 30804</strain>
    </source>
</reference>
<sequence length="286" mass="32875">MFANCWLDVDQHAFYRALIIESGEKINMKLKWIVLPLFCVLGQSTLAFADDQQVSEADSKERVAVVFDDPRDPFEALNRVIWDINYEVIDKNIYRPVAHGYNDHVPLPVKSGINNFVRNFEEPSSMVNNALQGKWKWAANAGSRFTLNSTIGILGVVDVADMMGLPRKRDEFNEVLGYYGVPNGPYFMMPFLGPYVTRELASDWVDGLYFPLSDFTMWQSALKWGLKSLHSRAAAIDQERLLDNALDPYIFVKDAYFQHMDYKVFDGDVPLEQEDDLLDEYMLELE</sequence>
<dbReference type="AlphaFoldDB" id="A0A917JHJ7"/>
<evidence type="ECO:0000256" key="2">
    <source>
        <dbReference type="ARBA" id="ARBA00022729"/>
    </source>
</evidence>
<keyword evidence="4" id="KW-1185">Reference proteome</keyword>
<dbReference type="GO" id="GO:0120010">
    <property type="term" value="P:intermembrane phospholipid transfer"/>
    <property type="evidence" value="ECO:0007669"/>
    <property type="project" value="TreeGrafter"/>
</dbReference>
<name>A0A917JHJ7_9GAMM</name>
<evidence type="ECO:0000313" key="3">
    <source>
        <dbReference type="EMBL" id="GGI67394.1"/>
    </source>
</evidence>
<accession>A0A917JHJ7</accession>
<organism evidence="3 4">
    <name type="scientific">Shewanella gelidii</name>
    <dbReference type="NCBI Taxonomy" id="1642821"/>
    <lineage>
        <taxon>Bacteria</taxon>
        <taxon>Pseudomonadati</taxon>
        <taxon>Pseudomonadota</taxon>
        <taxon>Gammaproteobacteria</taxon>
        <taxon>Alteromonadales</taxon>
        <taxon>Shewanellaceae</taxon>
        <taxon>Shewanella</taxon>
    </lineage>
</organism>
<evidence type="ECO:0000256" key="1">
    <source>
        <dbReference type="ARBA" id="ARBA00010634"/>
    </source>
</evidence>
<dbReference type="PANTHER" id="PTHR30035">
    <property type="entry name" value="LIPOPROTEIN VACJ-RELATED"/>
    <property type="match status" value="1"/>
</dbReference>
<dbReference type="Pfam" id="PF04333">
    <property type="entry name" value="MlaA"/>
    <property type="match status" value="1"/>
</dbReference>
<dbReference type="EMBL" id="BMPZ01000001">
    <property type="protein sequence ID" value="GGI67394.1"/>
    <property type="molecule type" value="Genomic_DNA"/>
</dbReference>
<dbReference type="Proteomes" id="UP000613743">
    <property type="component" value="Unassembled WGS sequence"/>
</dbReference>
<dbReference type="PANTHER" id="PTHR30035:SF3">
    <property type="entry name" value="INTERMEMBRANE PHOSPHOLIPID TRANSPORT SYSTEM LIPOPROTEIN MLAA"/>
    <property type="match status" value="1"/>
</dbReference>
<comment type="caution">
    <text evidence="3">The sequence shown here is derived from an EMBL/GenBank/DDBJ whole genome shotgun (WGS) entry which is preliminary data.</text>
</comment>
<dbReference type="PRINTS" id="PR01805">
    <property type="entry name" value="VACJLIPOPROT"/>
</dbReference>
<gene>
    <name evidence="3" type="primary">mlaA</name>
    <name evidence="3" type="ORF">GCM10009332_00650</name>
</gene>
<dbReference type="InterPro" id="IPR007428">
    <property type="entry name" value="MlaA"/>
</dbReference>
<proteinExistence type="inferred from homology"/>